<name>A0A371CSP1_9APHY</name>
<dbReference type="AlphaFoldDB" id="A0A371CSP1"/>
<dbReference type="OrthoDB" id="2749837at2759"/>
<dbReference type="Proteomes" id="UP000256964">
    <property type="component" value="Unassembled WGS sequence"/>
</dbReference>
<proteinExistence type="predicted"/>
<accession>A0A371CSP1</accession>
<reference evidence="1 2" key="1">
    <citation type="journal article" date="2018" name="Biotechnol. Biofuels">
        <title>Integrative visual omics of the white-rot fungus Polyporus brumalis exposes the biotechnological potential of its oxidative enzymes for delignifying raw plant biomass.</title>
        <authorList>
            <person name="Miyauchi S."/>
            <person name="Rancon A."/>
            <person name="Drula E."/>
            <person name="Hage H."/>
            <person name="Chaduli D."/>
            <person name="Favel A."/>
            <person name="Grisel S."/>
            <person name="Henrissat B."/>
            <person name="Herpoel-Gimbert I."/>
            <person name="Ruiz-Duenas F.J."/>
            <person name="Chevret D."/>
            <person name="Hainaut M."/>
            <person name="Lin J."/>
            <person name="Wang M."/>
            <person name="Pangilinan J."/>
            <person name="Lipzen A."/>
            <person name="Lesage-Meessen L."/>
            <person name="Navarro D."/>
            <person name="Riley R."/>
            <person name="Grigoriev I.V."/>
            <person name="Zhou S."/>
            <person name="Raouche S."/>
            <person name="Rosso M.N."/>
        </authorList>
    </citation>
    <scope>NUCLEOTIDE SEQUENCE [LARGE SCALE GENOMIC DNA]</scope>
    <source>
        <strain evidence="1 2">BRFM 1820</strain>
    </source>
</reference>
<sequence length="260" mass="29836">MVLAGDSPDRGVSEDKFDLFYRFPRAFRGKTLTDLEKAMLDWGAVAPRQTNGKNDFNHSYKEEYAISGRTRIALLWHAIGHRVQNSKPVLSADVRKTGESFEAAMDLLEQLEIVNAYCMRTLLCIDPLQYGLLSKVYDYRLSTYASQRAFAALDKKMLWEGREVMFNRWSPLHWDKQDPPMAWACITYVGDFEGAYFEFPQLKVKLLLRPGDVVFFRGHDLLHGVPEWLSGQRHFLVHFTHQALWQEAGIPCASSKAQGV</sequence>
<evidence type="ECO:0000313" key="2">
    <source>
        <dbReference type="Proteomes" id="UP000256964"/>
    </source>
</evidence>
<keyword evidence="2" id="KW-1185">Reference proteome</keyword>
<dbReference type="Gene3D" id="3.60.130.30">
    <property type="match status" value="1"/>
</dbReference>
<gene>
    <name evidence="1" type="ORF">OH76DRAFT_1361369</name>
</gene>
<evidence type="ECO:0008006" key="3">
    <source>
        <dbReference type="Google" id="ProtNLM"/>
    </source>
</evidence>
<dbReference type="EMBL" id="KZ857467">
    <property type="protein sequence ID" value="RDX43301.1"/>
    <property type="molecule type" value="Genomic_DNA"/>
</dbReference>
<organism evidence="1 2">
    <name type="scientific">Lentinus brumalis</name>
    <dbReference type="NCBI Taxonomy" id="2498619"/>
    <lineage>
        <taxon>Eukaryota</taxon>
        <taxon>Fungi</taxon>
        <taxon>Dikarya</taxon>
        <taxon>Basidiomycota</taxon>
        <taxon>Agaricomycotina</taxon>
        <taxon>Agaricomycetes</taxon>
        <taxon>Polyporales</taxon>
        <taxon>Polyporaceae</taxon>
        <taxon>Lentinus</taxon>
    </lineage>
</organism>
<evidence type="ECO:0000313" key="1">
    <source>
        <dbReference type="EMBL" id="RDX43301.1"/>
    </source>
</evidence>
<protein>
    <recommendedName>
        <fullName evidence="3">Prolyl 4-hydroxylase alpha subunit Fe(2+) 2OG dioxygenase domain-containing protein</fullName>
    </recommendedName>
</protein>